<evidence type="ECO:0000313" key="1">
    <source>
        <dbReference type="EMBL" id="UYP46068.1"/>
    </source>
</evidence>
<accession>A0ABY6HRU4</accession>
<reference evidence="1" key="1">
    <citation type="submission" date="2022-09" db="EMBL/GenBank/DDBJ databases">
        <title>Actin cytoskeleton and complex cell architecture in an #Asgard archaeon.</title>
        <authorList>
            <person name="Ponce Toledo R.I."/>
            <person name="Schleper C."/>
            <person name="Rodrigues Oliveira T."/>
            <person name="Wollweber F."/>
            <person name="Xu J."/>
            <person name="Rittmann S."/>
            <person name="Klingl A."/>
            <person name="Pilhofer M."/>
        </authorList>
    </citation>
    <scope>NUCLEOTIDE SEQUENCE</scope>
    <source>
        <strain evidence="1">B-35</strain>
    </source>
</reference>
<proteinExistence type="predicted"/>
<sequence>MENIQLLANKEDQISRLIKSISNFNDSLEEVEIIELSSLVASYSKQLNRSLKDYAIISYQNEPRRKIATKAKINFAYHILSLLTKIIRLFEQTQAISGEIEINFQTLIEIIDQKEALLISSYEEAALKELESFYNPEIRDKLQSELEKRISKKYPSS</sequence>
<dbReference type="Proteomes" id="UP001208689">
    <property type="component" value="Chromosome"/>
</dbReference>
<keyword evidence="2" id="KW-1185">Reference proteome</keyword>
<name>A0ABY6HRU4_9ARCH</name>
<organism evidence="1 2">
    <name type="scientific">Candidatus Lokiarchaeum ossiferum</name>
    <dbReference type="NCBI Taxonomy" id="2951803"/>
    <lineage>
        <taxon>Archaea</taxon>
        <taxon>Promethearchaeati</taxon>
        <taxon>Promethearchaeota</taxon>
        <taxon>Promethearchaeia</taxon>
        <taxon>Promethearchaeales</taxon>
        <taxon>Promethearchaeaceae</taxon>
        <taxon>Candidatus Lokiarchaeum</taxon>
    </lineage>
</organism>
<dbReference type="EMBL" id="CP104013">
    <property type="protein sequence ID" value="UYP46068.1"/>
    <property type="molecule type" value="Genomic_DNA"/>
</dbReference>
<evidence type="ECO:0000313" key="2">
    <source>
        <dbReference type="Proteomes" id="UP001208689"/>
    </source>
</evidence>
<protein>
    <submittedName>
        <fullName evidence="1">Uncharacterized protein</fullName>
    </submittedName>
</protein>
<gene>
    <name evidence="1" type="ORF">NEF87_002353</name>
</gene>